<reference evidence="1" key="1">
    <citation type="submission" date="2019-12" db="EMBL/GenBank/DDBJ databases">
        <title>An insight into the sialome of adult female Ixodes ricinus ticks feeding for 6 days.</title>
        <authorList>
            <person name="Perner J."/>
            <person name="Ribeiro J.M.C."/>
        </authorList>
    </citation>
    <scope>NUCLEOTIDE SEQUENCE</scope>
    <source>
        <strain evidence="1">Semi-engorged</strain>
        <tissue evidence="1">Salivary glands</tissue>
    </source>
</reference>
<proteinExistence type="predicted"/>
<protein>
    <submittedName>
        <fullName evidence="1">Uncharacterized protein</fullName>
    </submittedName>
</protein>
<dbReference type="AlphaFoldDB" id="A0A6B0UL07"/>
<sequence length="114" mass="12654">MQKNFASRSTIAWYVQDVEGRGRASTDLQLQQVDKSHSIFEVVGIYVCRPHLQDSKAVVLNFRCHPKKPVTRQKLDTSAEAAIDRGFFGVMPKVRHCYSGGVVAGACGFVVLQN</sequence>
<dbReference type="EMBL" id="GIFC01008272">
    <property type="protein sequence ID" value="MXU90355.1"/>
    <property type="molecule type" value="Transcribed_RNA"/>
</dbReference>
<name>A0A6B0UL07_IXORI</name>
<accession>A0A6B0UL07</accession>
<organism evidence="1">
    <name type="scientific">Ixodes ricinus</name>
    <name type="common">Common tick</name>
    <name type="synonym">Acarus ricinus</name>
    <dbReference type="NCBI Taxonomy" id="34613"/>
    <lineage>
        <taxon>Eukaryota</taxon>
        <taxon>Metazoa</taxon>
        <taxon>Ecdysozoa</taxon>
        <taxon>Arthropoda</taxon>
        <taxon>Chelicerata</taxon>
        <taxon>Arachnida</taxon>
        <taxon>Acari</taxon>
        <taxon>Parasitiformes</taxon>
        <taxon>Ixodida</taxon>
        <taxon>Ixodoidea</taxon>
        <taxon>Ixodidae</taxon>
        <taxon>Ixodinae</taxon>
        <taxon>Ixodes</taxon>
    </lineage>
</organism>
<evidence type="ECO:0000313" key="1">
    <source>
        <dbReference type="EMBL" id="MXU90355.1"/>
    </source>
</evidence>